<dbReference type="PANTHER" id="PTHR21576:SF157">
    <property type="entry name" value="NODULIN-LIKE DOMAIN-CONTAINING PROTEIN"/>
    <property type="match status" value="1"/>
</dbReference>
<evidence type="ECO:0000313" key="8">
    <source>
        <dbReference type="Proteomes" id="UP000515908"/>
    </source>
</evidence>
<dbReference type="EMBL" id="LR877145">
    <property type="protein sequence ID" value="CAD2213455.1"/>
    <property type="molecule type" value="Genomic_DNA"/>
</dbReference>
<evidence type="ECO:0000256" key="4">
    <source>
        <dbReference type="ARBA" id="ARBA00023136"/>
    </source>
</evidence>
<dbReference type="PANTHER" id="PTHR21576">
    <property type="entry name" value="UNCHARACTERIZED NODULIN-LIKE PROTEIN"/>
    <property type="match status" value="1"/>
</dbReference>
<evidence type="ECO:0000256" key="5">
    <source>
        <dbReference type="SAM" id="MobiDB-lite"/>
    </source>
</evidence>
<feature type="transmembrane region" description="Helical" evidence="6">
    <location>
        <begin position="347"/>
        <end position="368"/>
    </location>
</feature>
<protein>
    <submittedName>
        <fullName evidence="7">Uncharacterized protein</fullName>
    </submittedName>
</protein>
<feature type="transmembrane region" description="Helical" evidence="6">
    <location>
        <begin position="296"/>
        <end position="316"/>
    </location>
</feature>
<proteinExistence type="predicted"/>
<feature type="compositionally biased region" description="Acidic residues" evidence="5">
    <location>
        <begin position="421"/>
        <end position="434"/>
    </location>
</feature>
<dbReference type="Proteomes" id="UP000515908">
    <property type="component" value="Chromosome 01"/>
</dbReference>
<organism evidence="7 8">
    <name type="scientific">Angomonas deanei</name>
    <dbReference type="NCBI Taxonomy" id="59799"/>
    <lineage>
        <taxon>Eukaryota</taxon>
        <taxon>Discoba</taxon>
        <taxon>Euglenozoa</taxon>
        <taxon>Kinetoplastea</taxon>
        <taxon>Metakinetoplastina</taxon>
        <taxon>Trypanosomatida</taxon>
        <taxon>Trypanosomatidae</taxon>
        <taxon>Strigomonadinae</taxon>
        <taxon>Angomonas</taxon>
    </lineage>
</organism>
<gene>
    <name evidence="7" type="ORF">ADEAN_000089600</name>
</gene>
<keyword evidence="4 6" id="KW-0472">Membrane</keyword>
<feature type="transmembrane region" description="Helical" evidence="6">
    <location>
        <begin position="163"/>
        <end position="182"/>
    </location>
</feature>
<accession>A0A7G2C1N8</accession>
<comment type="subcellular location">
    <subcellularLocation>
        <location evidence="1">Membrane</location>
        <topology evidence="1">Multi-pass membrane protein</topology>
    </subcellularLocation>
</comment>
<dbReference type="InterPro" id="IPR036259">
    <property type="entry name" value="MFS_trans_sf"/>
</dbReference>
<keyword evidence="2 6" id="KW-0812">Transmembrane</keyword>
<feature type="transmembrane region" description="Helical" evidence="6">
    <location>
        <begin position="71"/>
        <end position="91"/>
    </location>
</feature>
<evidence type="ECO:0000256" key="3">
    <source>
        <dbReference type="ARBA" id="ARBA00022989"/>
    </source>
</evidence>
<dbReference type="AlphaFoldDB" id="A0A7G2C1N8"/>
<dbReference type="SUPFAM" id="SSF103473">
    <property type="entry name" value="MFS general substrate transporter"/>
    <property type="match status" value="1"/>
</dbReference>
<feature type="transmembrane region" description="Helical" evidence="6">
    <location>
        <begin position="42"/>
        <end position="65"/>
    </location>
</feature>
<feature type="transmembrane region" description="Helical" evidence="6">
    <location>
        <begin position="237"/>
        <end position="258"/>
    </location>
</feature>
<keyword evidence="3 6" id="KW-1133">Transmembrane helix</keyword>
<keyword evidence="8" id="KW-1185">Reference proteome</keyword>
<evidence type="ECO:0000313" key="7">
    <source>
        <dbReference type="EMBL" id="CAD2213455.1"/>
    </source>
</evidence>
<dbReference type="VEuPathDB" id="TriTrypDB:ADEAN_000089600"/>
<evidence type="ECO:0000256" key="2">
    <source>
        <dbReference type="ARBA" id="ARBA00022692"/>
    </source>
</evidence>
<reference evidence="7 8" key="1">
    <citation type="submission" date="2020-08" db="EMBL/GenBank/DDBJ databases">
        <authorList>
            <person name="Newling K."/>
            <person name="Davey J."/>
            <person name="Forrester S."/>
        </authorList>
    </citation>
    <scope>NUCLEOTIDE SEQUENCE [LARGE SCALE GENOMIC DNA]</scope>
    <source>
        <strain evidence="8">Crithidia deanei Carvalho (ATCC PRA-265)</strain>
    </source>
</reference>
<dbReference type="GO" id="GO:0016020">
    <property type="term" value="C:membrane"/>
    <property type="evidence" value="ECO:0007669"/>
    <property type="project" value="UniProtKB-SubCell"/>
</dbReference>
<name>A0A7G2C1N8_9TRYP</name>
<feature type="region of interest" description="Disordered" evidence="5">
    <location>
        <begin position="415"/>
        <end position="434"/>
    </location>
</feature>
<evidence type="ECO:0000256" key="1">
    <source>
        <dbReference type="ARBA" id="ARBA00004141"/>
    </source>
</evidence>
<feature type="transmembrane region" description="Helical" evidence="6">
    <location>
        <begin position="264"/>
        <end position="284"/>
    </location>
</feature>
<evidence type="ECO:0000256" key="6">
    <source>
        <dbReference type="SAM" id="Phobius"/>
    </source>
</evidence>
<feature type="transmembrane region" description="Helical" evidence="6">
    <location>
        <begin position="202"/>
        <end position="225"/>
    </location>
</feature>
<sequence length="434" mass="49170">MKLPPYHLTSLMERRLSPEVKQERLSTKAQYLRQNPPRWRYYVGYAFLITMIVFLPMQSALIAYLKLGSKFKIAFAIVSIILTASMCFVFIPDPSRLFRRKRNRVEDYRDNLDSTQDEHEVGMDDMKDLDLDPTEDKAVKTEVDYIAPQYQESFLRNLLTLRLWCLIWTLFCLTGTEYIVILNSSYIMGALASAPVDENMRSLLSVLNGAGSAVGRLLMAAFEHWTQHRPPEKRIPFPWACLGPTTLLIISLVLFLVLPAAALPLPYVLVALANGGQATLTVLIPRTIYGKDAAKHYNFCFVASVLSCIILVRFLYGEWYSVMADKQLASGKTTEKDGGYCFGKECLLMPFCTLLGLVCSSILSTLYLSIKYSRFCKRTLAERRRILEECAAGSHAPGGDEDNLKQTDMFVDEVKSKDQAPEAEEVEAFEENKH</sequence>